<dbReference type="SUPFAM" id="SSF51338">
    <property type="entry name" value="Composite domain of metallo-dependent hydrolases"/>
    <property type="match status" value="1"/>
</dbReference>
<comment type="caution">
    <text evidence="7">The sequence shown here is derived from an EMBL/GenBank/DDBJ whole genome shotgun (WGS) entry which is preliminary data.</text>
</comment>
<dbReference type="PANTHER" id="PTHR11113">
    <property type="entry name" value="N-ACETYLGLUCOSAMINE-6-PHOSPHATE DEACETYLASE"/>
    <property type="match status" value="1"/>
</dbReference>
<proteinExistence type="inferred from homology"/>
<dbReference type="PANTHER" id="PTHR11113:SF14">
    <property type="entry name" value="N-ACETYLGLUCOSAMINE-6-PHOSPHATE DEACETYLASE"/>
    <property type="match status" value="1"/>
</dbReference>
<evidence type="ECO:0000256" key="2">
    <source>
        <dbReference type="ARBA" id="ARBA00022723"/>
    </source>
</evidence>
<gene>
    <name evidence="7" type="ORF">AABD04_08555</name>
</gene>
<dbReference type="Gene3D" id="2.30.40.10">
    <property type="entry name" value="Urease, subunit C, domain 1"/>
    <property type="match status" value="1"/>
</dbReference>
<dbReference type="InterPro" id="IPR006680">
    <property type="entry name" value="Amidohydro-rel"/>
</dbReference>
<keyword evidence="3 5" id="KW-0378">Hydrolase</keyword>
<keyword evidence="4 5" id="KW-0119">Carbohydrate metabolism</keyword>
<evidence type="ECO:0000259" key="6">
    <source>
        <dbReference type="Pfam" id="PF01979"/>
    </source>
</evidence>
<feature type="domain" description="Amidohydrolase-related" evidence="6">
    <location>
        <begin position="52"/>
        <end position="388"/>
    </location>
</feature>
<sequence length="394" mass="40786">MTAPATTTLRGRVVTRDEVIEDGVLALAGARIEWVGPASAWLGDPAPQSDTTILPGLVDLHCHGGAGASFPDSPADDLMTAVRHHRSRGTTTMLASLVSAPPERLIAQTSMLADLYESGDIAGIHIEGPFLSVARCGAQDPASLRSGDPGLLRDIVGAGRGAVRSMTLAPEVDGFAAIAEMLRENDILPSIGHTDADALTTRRGIRALGSGPITATHLFNGMPTWHHRSPGPVSECLAAAARGGMVLELIGDGVHLADETVRAVFDLVGGTRIALVSDAMAAAGMSDGRYRLGPLDVTVHHSVARLSRDTDPETAPIAGGTATVLDLVRRAVQDAGVPLVEAVRAASSTPATTIGLGSDIGCLEQDMRADVLVVDAAFEPIQVIRSGTAIREDS</sequence>
<organism evidence="7 8">
    <name type="scientific">Rhodococcus navarretei</name>
    <dbReference type="NCBI Taxonomy" id="3128981"/>
    <lineage>
        <taxon>Bacteria</taxon>
        <taxon>Bacillati</taxon>
        <taxon>Actinomycetota</taxon>
        <taxon>Actinomycetes</taxon>
        <taxon>Mycobacteriales</taxon>
        <taxon>Nocardiaceae</taxon>
        <taxon>Rhodococcus</taxon>
    </lineage>
</organism>
<accession>A0ABU9CU26</accession>
<dbReference type="InterPro" id="IPR032466">
    <property type="entry name" value="Metal_Hydrolase"/>
</dbReference>
<dbReference type="InterPro" id="IPR011059">
    <property type="entry name" value="Metal-dep_hydrolase_composite"/>
</dbReference>
<dbReference type="RefSeq" id="WP_341440890.1">
    <property type="nucleotide sequence ID" value="NZ_JBBPCN010000001.1"/>
</dbReference>
<dbReference type="Pfam" id="PF01979">
    <property type="entry name" value="Amidohydro_1"/>
    <property type="match status" value="1"/>
</dbReference>
<dbReference type="Gene3D" id="3.20.20.140">
    <property type="entry name" value="Metal-dependent hydrolases"/>
    <property type="match status" value="1"/>
</dbReference>
<evidence type="ECO:0000256" key="5">
    <source>
        <dbReference type="PIRNR" id="PIRNR038994"/>
    </source>
</evidence>
<evidence type="ECO:0000256" key="1">
    <source>
        <dbReference type="ARBA" id="ARBA00010716"/>
    </source>
</evidence>
<dbReference type="EMBL" id="JBBPCN010000001">
    <property type="protein sequence ID" value="MEK8070895.1"/>
    <property type="molecule type" value="Genomic_DNA"/>
</dbReference>
<evidence type="ECO:0000313" key="8">
    <source>
        <dbReference type="Proteomes" id="UP001456513"/>
    </source>
</evidence>
<keyword evidence="2" id="KW-0479">Metal-binding</keyword>
<name>A0ABU9CU26_9NOCA</name>
<evidence type="ECO:0000256" key="3">
    <source>
        <dbReference type="ARBA" id="ARBA00022801"/>
    </source>
</evidence>
<dbReference type="SUPFAM" id="SSF51556">
    <property type="entry name" value="Metallo-dependent hydrolases"/>
    <property type="match status" value="1"/>
</dbReference>
<dbReference type="Proteomes" id="UP001456513">
    <property type="component" value="Unassembled WGS sequence"/>
</dbReference>
<protein>
    <submittedName>
        <fullName evidence="7">Amidohydrolase family protein</fullName>
    </submittedName>
</protein>
<evidence type="ECO:0000256" key="4">
    <source>
        <dbReference type="ARBA" id="ARBA00023277"/>
    </source>
</evidence>
<keyword evidence="8" id="KW-1185">Reference proteome</keyword>
<dbReference type="PIRSF" id="PIRSF038994">
    <property type="entry name" value="NagA"/>
    <property type="match status" value="1"/>
</dbReference>
<evidence type="ECO:0000313" key="7">
    <source>
        <dbReference type="EMBL" id="MEK8070895.1"/>
    </source>
</evidence>
<reference evidence="7 8" key="1">
    <citation type="submission" date="2024-03" db="EMBL/GenBank/DDBJ databases">
        <title>Rhodococcus navarretei sp. nov. and Pseudarthrobacter quantumdoti sp. nov., two new species with the ability to biosynthesize Quantum Dots isolated from soil samples at Union Glacier, Antarctica.</title>
        <authorList>
            <person name="Vargas M."/>
        </authorList>
    </citation>
    <scope>NUCLEOTIDE SEQUENCE [LARGE SCALE GENOMIC DNA]</scope>
    <source>
        <strain evidence="7 8">EXRC-4A-4</strain>
    </source>
</reference>
<dbReference type="InterPro" id="IPR003764">
    <property type="entry name" value="GlcNAc_6-P_deAcase"/>
</dbReference>
<comment type="similarity">
    <text evidence="1 5">Belongs to the metallo-dependent hydrolases superfamily. NagA family.</text>
</comment>